<dbReference type="Pfam" id="PF11948">
    <property type="entry name" value="DUF3465"/>
    <property type="match status" value="1"/>
</dbReference>
<dbReference type="EMBL" id="CP010975">
    <property type="protein sequence ID" value="AKE51945.1"/>
    <property type="molecule type" value="Genomic_DNA"/>
</dbReference>
<dbReference type="HOGENOM" id="CLU_106707_1_0_6"/>
<dbReference type="KEGG" id="kge:TQ33_0981"/>
<evidence type="ECO:0000313" key="2">
    <source>
        <dbReference type="EMBL" id="AKE51945.1"/>
    </source>
</evidence>
<dbReference type="STRING" id="914150.TQ33_0981"/>
<dbReference type="RefSeq" id="WP_046561068.1">
    <property type="nucleotide sequence ID" value="NZ_CP010975.1"/>
</dbReference>
<organism evidence="2 3">
    <name type="scientific">Kangiella geojedonensis</name>
    <dbReference type="NCBI Taxonomy" id="914150"/>
    <lineage>
        <taxon>Bacteria</taxon>
        <taxon>Pseudomonadati</taxon>
        <taxon>Pseudomonadota</taxon>
        <taxon>Gammaproteobacteria</taxon>
        <taxon>Kangiellales</taxon>
        <taxon>Kangiellaceae</taxon>
        <taxon>Kangiella</taxon>
    </lineage>
</organism>
<reference evidence="2 3" key="1">
    <citation type="submission" date="2015-02" db="EMBL/GenBank/DDBJ databases">
        <title>Complete genome sequence of Kangiella geojedonensis strain YCS-5T.</title>
        <authorList>
            <person name="Kim K.M."/>
        </authorList>
    </citation>
    <scope>NUCLEOTIDE SEQUENCE [LARGE SCALE GENOMIC DNA]</scope>
    <source>
        <strain evidence="2 3">YCS-5</strain>
    </source>
</reference>
<gene>
    <name evidence="2" type="ORF">TQ33_0981</name>
</gene>
<dbReference type="Proteomes" id="UP000034071">
    <property type="component" value="Chromosome"/>
</dbReference>
<dbReference type="AlphaFoldDB" id="A0A0F6TQ70"/>
<dbReference type="InterPro" id="IPR021856">
    <property type="entry name" value="DUF3465"/>
</dbReference>
<sequence>MKNTKTNTLSTIILILLALAYFYLESTEDKSTSIPSIEAQTTNTAHATVHDYFERRVSGEMVRVTAKVSRLLSDDIHKPRHQRFIIELDTGITVLIAHNIDLAPRVKDLGEGDMVSITGQYEWNERGGVIHWTHHDPKKRRDGGQIEHKGVVYQ</sequence>
<keyword evidence="3" id="KW-1185">Reference proteome</keyword>
<dbReference type="OrthoDB" id="195616at2"/>
<feature type="region of interest" description="Disordered" evidence="1">
    <location>
        <begin position="135"/>
        <end position="154"/>
    </location>
</feature>
<feature type="compositionally biased region" description="Basic and acidic residues" evidence="1">
    <location>
        <begin position="142"/>
        <end position="154"/>
    </location>
</feature>
<accession>A0A0F6TQ70</accession>
<evidence type="ECO:0000256" key="1">
    <source>
        <dbReference type="SAM" id="MobiDB-lite"/>
    </source>
</evidence>
<evidence type="ECO:0000313" key="3">
    <source>
        <dbReference type="Proteomes" id="UP000034071"/>
    </source>
</evidence>
<proteinExistence type="predicted"/>
<dbReference type="PATRIC" id="fig|914150.5.peg.995"/>
<name>A0A0F6TQ70_9GAMM</name>
<protein>
    <submittedName>
        <fullName evidence="2">Uncharacterized protein</fullName>
    </submittedName>
</protein>